<comment type="cofactor">
    <cofactor evidence="1">
        <name>Zn(2+)</name>
        <dbReference type="ChEBI" id="CHEBI:29105"/>
    </cofactor>
</comment>
<evidence type="ECO:0000256" key="7">
    <source>
        <dbReference type="SAM" id="Coils"/>
    </source>
</evidence>
<gene>
    <name evidence="10" type="ORF">GCM10008942_40730</name>
</gene>
<reference evidence="11" key="1">
    <citation type="journal article" date="2019" name="Int. J. Syst. Evol. Microbiol.">
        <title>The Global Catalogue of Microorganisms (GCM) 10K type strain sequencing project: providing services to taxonomists for standard genome sequencing and annotation.</title>
        <authorList>
            <consortium name="The Broad Institute Genomics Platform"/>
            <consortium name="The Broad Institute Genome Sequencing Center for Infectious Disease"/>
            <person name="Wu L."/>
            <person name="Ma J."/>
        </authorList>
    </citation>
    <scope>NUCLEOTIDE SEQUENCE [LARGE SCALE GENOMIC DNA]</scope>
    <source>
        <strain evidence="11">JCM 15089</strain>
    </source>
</reference>
<dbReference type="Gene3D" id="2.70.70.10">
    <property type="entry name" value="Glucose Permease (Domain IIA)"/>
    <property type="match status" value="1"/>
</dbReference>
<dbReference type="EMBL" id="BAAADD010000013">
    <property type="protein sequence ID" value="GAA0587553.1"/>
    <property type="molecule type" value="Genomic_DNA"/>
</dbReference>
<evidence type="ECO:0000256" key="4">
    <source>
        <dbReference type="ARBA" id="ARBA00022801"/>
    </source>
</evidence>
<evidence type="ECO:0000256" key="6">
    <source>
        <dbReference type="ARBA" id="ARBA00023049"/>
    </source>
</evidence>
<organism evidence="10 11">
    <name type="scientific">Rhizomicrobium electricum</name>
    <dbReference type="NCBI Taxonomy" id="480070"/>
    <lineage>
        <taxon>Bacteria</taxon>
        <taxon>Pseudomonadati</taxon>
        <taxon>Pseudomonadota</taxon>
        <taxon>Alphaproteobacteria</taxon>
        <taxon>Micropepsales</taxon>
        <taxon>Micropepsaceae</taxon>
        <taxon>Rhizomicrobium</taxon>
    </lineage>
</organism>
<dbReference type="InterPro" id="IPR016047">
    <property type="entry name" value="M23ase_b-sheet_dom"/>
</dbReference>
<name>A0ABP3QBJ8_9PROT</name>
<dbReference type="GO" id="GO:0016787">
    <property type="term" value="F:hydrolase activity"/>
    <property type="evidence" value="ECO:0007669"/>
    <property type="project" value="UniProtKB-KW"/>
</dbReference>
<dbReference type="InterPro" id="IPR011055">
    <property type="entry name" value="Dup_hybrid_motif"/>
</dbReference>
<dbReference type="CDD" id="cd12797">
    <property type="entry name" value="M23_peptidase"/>
    <property type="match status" value="1"/>
</dbReference>
<evidence type="ECO:0000256" key="3">
    <source>
        <dbReference type="ARBA" id="ARBA00022723"/>
    </source>
</evidence>
<accession>A0ABP3QBJ8</accession>
<keyword evidence="4 10" id="KW-0378">Hydrolase</keyword>
<protein>
    <submittedName>
        <fullName evidence="10">Murein hydrolase activator EnvC</fullName>
    </submittedName>
</protein>
<dbReference type="SUPFAM" id="SSF51261">
    <property type="entry name" value="Duplicated hybrid motif"/>
    <property type="match status" value="1"/>
</dbReference>
<feature type="coiled-coil region" evidence="7">
    <location>
        <begin position="67"/>
        <end position="115"/>
    </location>
</feature>
<keyword evidence="11" id="KW-1185">Reference proteome</keyword>
<sequence>MPHPRPAVKQAQNSPPPAKSAPSSDGISDADMQKAVPLKQYLDQPRPSATDRYKNLAGEVAKNKPALDTAKKASDDLARQTAALQKQLVDSAARIESLEREKMAIDATVERLTADYARLSASFEQDRGTVIRLLALVERVNHDNPPAMAVRPGDALGASRAAMLLGAWLPPRYTEAATLARRIAALKRTRAELTQRRAEATRNAMALTQANADLDRLLAVKRQQADLAAARYGVLKTRLDTIASQAVDLQTLLKKVAQLRAAPSSPAVITVNAPRGKGWLRSPVVGAYNSGGVDGVGGSTAPGITFATVSGATVVAPADGNVIFAGQSGKAGRVLILEIGAGYDVLLAGLDRFDVRSGDAVLAGEPVGVMPKFDHEPRLYFELRPKNGKGMSPAPYLAVTLRKAR</sequence>
<keyword evidence="5" id="KW-0862">Zinc</keyword>
<dbReference type="InterPro" id="IPR050570">
    <property type="entry name" value="Cell_wall_metabolism_enzyme"/>
</dbReference>
<keyword evidence="3" id="KW-0479">Metal-binding</keyword>
<feature type="coiled-coil region" evidence="7">
    <location>
        <begin position="176"/>
        <end position="210"/>
    </location>
</feature>
<dbReference type="Proteomes" id="UP001499951">
    <property type="component" value="Unassembled WGS sequence"/>
</dbReference>
<comment type="caution">
    <text evidence="10">The sequence shown here is derived from an EMBL/GenBank/DDBJ whole genome shotgun (WGS) entry which is preliminary data.</text>
</comment>
<feature type="region of interest" description="Disordered" evidence="8">
    <location>
        <begin position="1"/>
        <end position="50"/>
    </location>
</feature>
<keyword evidence="6" id="KW-0482">Metalloprotease</keyword>
<evidence type="ECO:0000256" key="1">
    <source>
        <dbReference type="ARBA" id="ARBA00001947"/>
    </source>
</evidence>
<proteinExistence type="predicted"/>
<dbReference type="Pfam" id="PF01551">
    <property type="entry name" value="Peptidase_M23"/>
    <property type="match status" value="1"/>
</dbReference>
<keyword evidence="7" id="KW-0175">Coiled coil</keyword>
<evidence type="ECO:0000313" key="11">
    <source>
        <dbReference type="Proteomes" id="UP001499951"/>
    </source>
</evidence>
<evidence type="ECO:0000256" key="5">
    <source>
        <dbReference type="ARBA" id="ARBA00022833"/>
    </source>
</evidence>
<keyword evidence="2" id="KW-0645">Protease</keyword>
<feature type="domain" description="M23ase beta-sheet core" evidence="9">
    <location>
        <begin position="302"/>
        <end position="392"/>
    </location>
</feature>
<dbReference type="PANTHER" id="PTHR21666:SF288">
    <property type="entry name" value="CELL DIVISION PROTEIN YTFB"/>
    <property type="match status" value="1"/>
</dbReference>
<dbReference type="RefSeq" id="WP_166937464.1">
    <property type="nucleotide sequence ID" value="NZ_BAAADD010000013.1"/>
</dbReference>
<evidence type="ECO:0000256" key="2">
    <source>
        <dbReference type="ARBA" id="ARBA00022670"/>
    </source>
</evidence>
<evidence type="ECO:0000256" key="8">
    <source>
        <dbReference type="SAM" id="MobiDB-lite"/>
    </source>
</evidence>
<evidence type="ECO:0000259" key="9">
    <source>
        <dbReference type="Pfam" id="PF01551"/>
    </source>
</evidence>
<evidence type="ECO:0000313" key="10">
    <source>
        <dbReference type="EMBL" id="GAA0587553.1"/>
    </source>
</evidence>
<dbReference type="PANTHER" id="PTHR21666">
    <property type="entry name" value="PEPTIDASE-RELATED"/>
    <property type="match status" value="1"/>
</dbReference>